<gene>
    <name evidence="7" type="ORF">SAMN04488542_1498</name>
</gene>
<protein>
    <submittedName>
        <fullName evidence="7">Small GTP-binding protein domain-containing protein</fullName>
    </submittedName>
</protein>
<dbReference type="InterPro" id="IPR005517">
    <property type="entry name" value="Transl_elong_EFG/EF2_IV"/>
</dbReference>
<dbReference type="STRING" id="670482.SAMN04488542_1498"/>
<dbReference type="InterPro" id="IPR035650">
    <property type="entry name" value="Tet_C"/>
</dbReference>
<name>A0A1G7UQ81_9BACL</name>
<dbReference type="SUPFAM" id="SSF50447">
    <property type="entry name" value="Translation proteins"/>
    <property type="match status" value="1"/>
</dbReference>
<dbReference type="GO" id="GO:0032790">
    <property type="term" value="P:ribosome disassembly"/>
    <property type="evidence" value="ECO:0007669"/>
    <property type="project" value="TreeGrafter"/>
</dbReference>
<dbReference type="GO" id="GO:0046677">
    <property type="term" value="P:response to antibiotic"/>
    <property type="evidence" value="ECO:0007669"/>
    <property type="project" value="UniProtKB-KW"/>
</dbReference>
<dbReference type="CDD" id="cd03711">
    <property type="entry name" value="Tet_C"/>
    <property type="match status" value="1"/>
</dbReference>
<dbReference type="AlphaFoldDB" id="A0A1G7UQ81"/>
<dbReference type="NCBIfam" id="TIGR00231">
    <property type="entry name" value="small_GTP"/>
    <property type="match status" value="1"/>
</dbReference>
<dbReference type="SMART" id="SM00889">
    <property type="entry name" value="EFG_IV"/>
    <property type="match status" value="1"/>
</dbReference>
<dbReference type="InterPro" id="IPR009000">
    <property type="entry name" value="Transl_B-barrel_sf"/>
</dbReference>
<dbReference type="Gene3D" id="2.40.30.10">
    <property type="entry name" value="Translation factors"/>
    <property type="match status" value="1"/>
</dbReference>
<evidence type="ECO:0000256" key="1">
    <source>
        <dbReference type="ARBA" id="ARBA00003987"/>
    </source>
</evidence>
<proteinExistence type="predicted"/>
<dbReference type="InterPro" id="IPR014721">
    <property type="entry name" value="Ribsml_uS5_D2-typ_fold_subgr"/>
</dbReference>
<dbReference type="Pfam" id="PF00679">
    <property type="entry name" value="EFG_C"/>
    <property type="match status" value="1"/>
</dbReference>
<dbReference type="SUPFAM" id="SSF52540">
    <property type="entry name" value="P-loop containing nucleoside triphosphate hydrolases"/>
    <property type="match status" value="1"/>
</dbReference>
<dbReference type="SUPFAM" id="SSF54211">
    <property type="entry name" value="Ribosomal protein S5 domain 2-like"/>
    <property type="match status" value="1"/>
</dbReference>
<dbReference type="InterPro" id="IPR027417">
    <property type="entry name" value="P-loop_NTPase"/>
</dbReference>
<evidence type="ECO:0000256" key="5">
    <source>
        <dbReference type="ARBA" id="ARBA00023251"/>
    </source>
</evidence>
<dbReference type="PANTHER" id="PTHR43261">
    <property type="entry name" value="TRANSLATION ELONGATION FACTOR G-RELATED"/>
    <property type="match status" value="1"/>
</dbReference>
<keyword evidence="5" id="KW-0046">Antibiotic resistance</keyword>
<dbReference type="PRINTS" id="PR01037">
    <property type="entry name" value="TCRTETOQM"/>
</dbReference>
<dbReference type="PRINTS" id="PR00315">
    <property type="entry name" value="ELONGATNFCT"/>
</dbReference>
<dbReference type="InterPro" id="IPR005225">
    <property type="entry name" value="Small_GTP-bd"/>
</dbReference>
<dbReference type="InterPro" id="IPR035647">
    <property type="entry name" value="EFG_III/V"/>
</dbReference>
<dbReference type="PANTHER" id="PTHR43261:SF1">
    <property type="entry name" value="RIBOSOME-RELEASING FACTOR 2, MITOCHONDRIAL"/>
    <property type="match status" value="1"/>
</dbReference>
<evidence type="ECO:0000256" key="4">
    <source>
        <dbReference type="ARBA" id="ARBA00023134"/>
    </source>
</evidence>
<feature type="domain" description="Tr-type G" evidence="6">
    <location>
        <begin position="1"/>
        <end position="239"/>
    </location>
</feature>
<dbReference type="Pfam" id="PF03764">
    <property type="entry name" value="EFG_IV"/>
    <property type="match status" value="1"/>
</dbReference>
<dbReference type="GO" id="GO:0006412">
    <property type="term" value="P:translation"/>
    <property type="evidence" value="ECO:0007669"/>
    <property type="project" value="UniProtKB-KW"/>
</dbReference>
<dbReference type="InterPro" id="IPR053905">
    <property type="entry name" value="EF-G-like_DII"/>
</dbReference>
<dbReference type="GO" id="GO:0005525">
    <property type="term" value="F:GTP binding"/>
    <property type="evidence" value="ECO:0007669"/>
    <property type="project" value="UniProtKB-KW"/>
</dbReference>
<dbReference type="Gene3D" id="3.30.70.870">
    <property type="entry name" value="Elongation Factor G (Translational Gtpase), domain 3"/>
    <property type="match status" value="1"/>
</dbReference>
<dbReference type="InterPro" id="IPR000795">
    <property type="entry name" value="T_Tr_GTP-bd_dom"/>
</dbReference>
<keyword evidence="2" id="KW-0547">Nucleotide-binding</keyword>
<keyword evidence="8" id="KW-1185">Reference proteome</keyword>
<dbReference type="SUPFAM" id="SSF54980">
    <property type="entry name" value="EF-G C-terminal domain-like"/>
    <property type="match status" value="2"/>
</dbReference>
<evidence type="ECO:0000256" key="2">
    <source>
        <dbReference type="ARBA" id="ARBA00022741"/>
    </source>
</evidence>
<evidence type="ECO:0000256" key="3">
    <source>
        <dbReference type="ARBA" id="ARBA00022917"/>
    </source>
</evidence>
<keyword evidence="3" id="KW-0648">Protein biosynthesis</keyword>
<organism evidence="7 8">
    <name type="scientific">Fontibacillus panacisegetis</name>
    <dbReference type="NCBI Taxonomy" id="670482"/>
    <lineage>
        <taxon>Bacteria</taxon>
        <taxon>Bacillati</taxon>
        <taxon>Bacillota</taxon>
        <taxon>Bacilli</taxon>
        <taxon>Bacillales</taxon>
        <taxon>Paenibacillaceae</taxon>
        <taxon>Fontibacillus</taxon>
    </lineage>
</organism>
<dbReference type="Pfam" id="PF00009">
    <property type="entry name" value="GTP_EFTU"/>
    <property type="match status" value="1"/>
</dbReference>
<dbReference type="InterPro" id="IPR020568">
    <property type="entry name" value="Ribosomal_Su5_D2-typ_SF"/>
</dbReference>
<dbReference type="Gene3D" id="3.30.70.240">
    <property type="match status" value="1"/>
</dbReference>
<dbReference type="EMBL" id="FNBG01000049">
    <property type="protein sequence ID" value="SDG49401.1"/>
    <property type="molecule type" value="Genomic_DNA"/>
</dbReference>
<evidence type="ECO:0000259" key="6">
    <source>
        <dbReference type="PROSITE" id="PS51722"/>
    </source>
</evidence>
<dbReference type="Gene3D" id="3.40.50.300">
    <property type="entry name" value="P-loop containing nucleotide triphosphate hydrolases"/>
    <property type="match status" value="1"/>
</dbReference>
<sequence>MMNKTIGILAHVDAGKTTFSEQLLYYTKSIKNRGRVDHKNTFLDSHEIERQRGITVFSDQGMFTYGDSSYYLMDTPGHTDFSPEMERGIQTMDYAIIIVSAVEGIEGQTETVWELLRKHQIPCFFFINKTDREGADVQQVVHDIRSNFTADACDITDSLFADGGMSEGLIEYVAERDEALLNEYMEKGYSKDLWLNTMRRLIKTNKIFPYACGSALQAIGVESFLQNLDQLTITEYSSEEPFAGQVYRIRHDEHGTRITYIKGLSGSLKVRDTINYGDAENTVTEKITQIRLYNGRDYKAVDRVKAGQLFAVTGLTMTTVGDGVGALKERASYEMVPTLKSTVIFEPKVNVKEALAYFKMLNAEDPSLNVTWEERLQQIHIHVMGQIQLEVLEQLVKERFSLNVTFNTPEILYKETITTDTIGCGHFEPLGHYAEVHLQLRPGARNRGITFQNACHADDLSLGNQNLIRHHLFEREHHGLLTGSPLTDVEVTLLTGKAHNKHTSGGDFREAAYRALRQGLEKASNVLLEPYYHFKIKVELDHIGRVISDIGQAHGSFDAPRSEGNKATITGTVPVATFMDYSSQLAAFTQGKGALSLTFAGYDRCHNEQEVIEMIGYNKDADAQYTSSSIFCAKGQGYTVSWEEAEAKMHALK</sequence>
<dbReference type="PROSITE" id="PS51722">
    <property type="entry name" value="G_TR_2"/>
    <property type="match status" value="1"/>
</dbReference>
<dbReference type="GO" id="GO:0003924">
    <property type="term" value="F:GTPase activity"/>
    <property type="evidence" value="ECO:0007669"/>
    <property type="project" value="InterPro"/>
</dbReference>
<dbReference type="InterPro" id="IPR000640">
    <property type="entry name" value="EFG_V-like"/>
</dbReference>
<dbReference type="SMART" id="SM00838">
    <property type="entry name" value="EFG_C"/>
    <property type="match status" value="1"/>
</dbReference>
<dbReference type="Pfam" id="PF22042">
    <property type="entry name" value="EF-G_D2"/>
    <property type="match status" value="1"/>
</dbReference>
<evidence type="ECO:0000313" key="8">
    <source>
        <dbReference type="Proteomes" id="UP000198972"/>
    </source>
</evidence>
<dbReference type="Proteomes" id="UP000198972">
    <property type="component" value="Unassembled WGS sequence"/>
</dbReference>
<evidence type="ECO:0000313" key="7">
    <source>
        <dbReference type="EMBL" id="SDG49401.1"/>
    </source>
</evidence>
<reference evidence="7 8" key="1">
    <citation type="submission" date="2016-10" db="EMBL/GenBank/DDBJ databases">
        <authorList>
            <person name="de Groot N.N."/>
        </authorList>
    </citation>
    <scope>NUCLEOTIDE SEQUENCE [LARGE SCALE GENOMIC DNA]</scope>
    <source>
        <strain evidence="7 8">DSM 28129</strain>
    </source>
</reference>
<comment type="function">
    <text evidence="1">Abolishes the inhibitory effect of tetracyclin on protein synthesis by a non-covalent modification of the ribosomes.</text>
</comment>
<dbReference type="Gene3D" id="3.30.230.10">
    <property type="match status" value="1"/>
</dbReference>
<keyword evidence="4" id="KW-0342">GTP-binding</keyword>
<accession>A0A1G7UQ81</accession>